<feature type="compositionally biased region" description="Polar residues" evidence="7">
    <location>
        <begin position="2262"/>
        <end position="2277"/>
    </location>
</feature>
<dbReference type="CDD" id="cd00112">
    <property type="entry name" value="LDLa"/>
    <property type="match status" value="1"/>
</dbReference>
<proteinExistence type="inferred from homology"/>
<dbReference type="CDD" id="cd19941">
    <property type="entry name" value="TIL"/>
    <property type="match status" value="4"/>
</dbReference>
<evidence type="ECO:0000313" key="11">
    <source>
        <dbReference type="EMBL" id="KAJ7372214.1"/>
    </source>
</evidence>
<evidence type="ECO:0000256" key="2">
    <source>
        <dbReference type="ARBA" id="ARBA00009456"/>
    </source>
</evidence>
<dbReference type="CDD" id="cd00057">
    <property type="entry name" value="FA58C"/>
    <property type="match status" value="1"/>
</dbReference>
<feature type="region of interest" description="Disordered" evidence="7">
    <location>
        <begin position="2254"/>
        <end position="2277"/>
    </location>
</feature>
<dbReference type="InterPro" id="IPR002172">
    <property type="entry name" value="LDrepeatLR_classA_rpt"/>
</dbReference>
<dbReference type="OrthoDB" id="160294at2759"/>
<dbReference type="Pfam" id="PF00094">
    <property type="entry name" value="VWD"/>
    <property type="match status" value="2"/>
</dbReference>
<feature type="domain" description="VWFD" evidence="10">
    <location>
        <begin position="454"/>
        <end position="628"/>
    </location>
</feature>
<dbReference type="GO" id="GO:0031012">
    <property type="term" value="C:extracellular matrix"/>
    <property type="evidence" value="ECO:0007669"/>
    <property type="project" value="TreeGrafter"/>
</dbReference>
<feature type="domain" description="VWFC" evidence="9">
    <location>
        <begin position="1914"/>
        <end position="1975"/>
    </location>
</feature>
<dbReference type="SMART" id="SM00231">
    <property type="entry name" value="FA58C"/>
    <property type="match status" value="1"/>
</dbReference>
<accession>A0A9W9Z0R1</accession>
<keyword evidence="5" id="KW-0325">Glycoprotein</keyword>
<comment type="similarity">
    <text evidence="2">Belongs to the thrombospondin family.</text>
</comment>
<feature type="region of interest" description="Disordered" evidence="7">
    <location>
        <begin position="2290"/>
        <end position="2313"/>
    </location>
</feature>
<evidence type="ECO:0000256" key="4">
    <source>
        <dbReference type="ARBA" id="ARBA00023157"/>
    </source>
</evidence>
<feature type="region of interest" description="Disordered" evidence="7">
    <location>
        <begin position="812"/>
        <end position="1840"/>
    </location>
</feature>
<evidence type="ECO:0000259" key="9">
    <source>
        <dbReference type="PROSITE" id="PS50184"/>
    </source>
</evidence>
<feature type="domain" description="VWFD" evidence="10">
    <location>
        <begin position="9"/>
        <end position="181"/>
    </location>
</feature>
<evidence type="ECO:0000256" key="3">
    <source>
        <dbReference type="ARBA" id="ARBA00022737"/>
    </source>
</evidence>
<evidence type="ECO:0000256" key="7">
    <source>
        <dbReference type="SAM" id="MobiDB-lite"/>
    </source>
</evidence>
<keyword evidence="4 6" id="KW-1015">Disulfide bond</keyword>
<reference evidence="11" key="1">
    <citation type="submission" date="2023-01" db="EMBL/GenBank/DDBJ databases">
        <title>Genome assembly of the deep-sea coral Lophelia pertusa.</title>
        <authorList>
            <person name="Herrera S."/>
            <person name="Cordes E."/>
        </authorList>
    </citation>
    <scope>NUCLEOTIDE SEQUENCE</scope>
    <source>
        <strain evidence="11">USNM1676648</strain>
        <tissue evidence="11">Polyp</tissue>
    </source>
</reference>
<dbReference type="SMART" id="SM00832">
    <property type="entry name" value="C8"/>
    <property type="match status" value="2"/>
</dbReference>
<dbReference type="PROSITE" id="PS50068">
    <property type="entry name" value="LDLRA_2"/>
    <property type="match status" value="2"/>
</dbReference>
<dbReference type="SUPFAM" id="SSF49785">
    <property type="entry name" value="Galactose-binding domain-like"/>
    <property type="match status" value="1"/>
</dbReference>
<dbReference type="Pfam" id="PF00093">
    <property type="entry name" value="VWC"/>
    <property type="match status" value="1"/>
</dbReference>
<dbReference type="PANTHER" id="PTHR11339">
    <property type="entry name" value="EXTRACELLULAR MATRIX GLYCOPROTEIN RELATED"/>
    <property type="match status" value="1"/>
</dbReference>
<dbReference type="FunFam" id="2.60.120.260:FF:000016">
    <property type="entry name" value="Contactin-associated protein-like 4 isoform 1"/>
    <property type="match status" value="1"/>
</dbReference>
<feature type="disulfide bond" evidence="6">
    <location>
        <begin position="2001"/>
        <end position="2016"/>
    </location>
</feature>
<dbReference type="SMART" id="SM00214">
    <property type="entry name" value="VWC"/>
    <property type="match status" value="3"/>
</dbReference>
<dbReference type="EMBL" id="MU826838">
    <property type="protein sequence ID" value="KAJ7372214.1"/>
    <property type="molecule type" value="Genomic_DNA"/>
</dbReference>
<dbReference type="SMART" id="SM00215">
    <property type="entry name" value="VWC_out"/>
    <property type="match status" value="2"/>
</dbReference>
<keyword evidence="3" id="KW-0677">Repeat</keyword>
<dbReference type="PANTHER" id="PTHR11339:SF386">
    <property type="entry name" value="HEMOLECTIN, ISOFORM A"/>
    <property type="match status" value="1"/>
</dbReference>
<dbReference type="Pfam" id="PF01826">
    <property type="entry name" value="TIL"/>
    <property type="match status" value="3"/>
</dbReference>
<evidence type="ECO:0000259" key="8">
    <source>
        <dbReference type="PROSITE" id="PS50022"/>
    </source>
</evidence>
<comment type="subcellular location">
    <subcellularLocation>
        <location evidence="1">Secreted</location>
        <location evidence="1">Extracellular space</location>
    </subcellularLocation>
</comment>
<dbReference type="SUPFAM" id="SSF57567">
    <property type="entry name" value="Serine protease inhibitors"/>
    <property type="match status" value="4"/>
</dbReference>
<sequence>MPRLYLPLGVCSASGDPHYRTFDGLQFSFMGRCQYLLAKDCVNNSFTVLVDNVECGSDGTVSCTKNVYVHLNGTTITLRGGGTVLIDNNKVANFPRVAENYVIRQLSSSMTSLDSPVGLNVKWDGISRAYVTIQPRFRGMTCGLCGTFNSNQNDDLTTKENVIETSITAFGNSWKVNPACNDTQPSKHPCEMQIQRKAAAEKLCNRLLHAPFSRCHHTVDPSDGYIASCMYDVCGCQQGTQCLCSAIAGYVHDCARQGVVIEWMINSKVMPECNAACSIQGQVYQACGSSCQRTCREISMDLPCEEECVEGCNCPNGKALREDNQCVPHSLCPCYHDGLAYDPGTKIKPTNCNEWRLNTFSVVCPSGQKWVTCGAQCAKTCDNFHLPCLDAKCREGCICPEGTVLHGQQCVNSSQCFCHHGGHSYRPGQQIKVDCNTCSCKGTQWSCTSQVCPGTCSVYGELNYITFDGRRYTFSGACEYLLAQDSCNGSSPGTFQIQAQNVPCGSSGLTCTKKVTIIINNTVITLEREKTPVVSPLPGAVGSSMTARFQIRERHFFTVLETDLGLTVTWDRGTRLYITLDPTFKGRTCGLCGNFNDDRNDDFMTPQMLPETLANDFGDSWKVESTCPDAVVPRNPCATNKHRAPWAHKMCSVIRRDVFKPCHEVVDPDPWYDACYRDACACDSGGDCECLCTAIASYGHECCKHGVPIKWRTQELCPIQCPREEASCFEYTACETACPRTCQNLCDVTPARCPVRFEGCSCPNGTVLHDGKCIAPGHCPCHVGGIHYKPGSIIVKNCQRWNNNNITTTSKSLETTTTSSSPGTATTSTSSKTIPTSKTPETATTSKSPGTTTTSTSPKTIATSKSTETRTTSKSPSTTTTSKSPSTTTTSTLPETTTTSKSPGTTTTSKSPSTTTTSKSPETTTTSKSPETTTTSKSPETTTTSKSPETTTTSKSPETTTKSKSPSTTTTSKSPSTTTTSKSPETTTTSKSPETSTTSKSPETTTTSKSPETTTTSNRQKQQQLPNHQKQQQLLNHQKQQQLPNHHQTTTTSKSPETTTTSKSPETTTTSKSPETTTTSKSPETTTTSKSPETTTTSKSTETRTTSSSPSTTTTSKSPGTTTTTTTSKSPGTTTTSKSPSTTTSKSPETTTTSKSPETTTTSKSPSTTTTSKSPETTTTSKSPETTTTSKSPETTTTSKSPETTTTSKSPETTTTSKSPSTTTTSKSPGTTTTKSPETTTTSKSPETTTTSKSPGTTTTSKSPETTTTSKSPETTTSKSPETTTTSKSPETTTSKSPETTTTSKSPETTTSKSPETTTTSKSPSTTTTSKSPETATTSKSPETTTTSKSPSTTTTSKSPETTTTSKSPETATTSKSPETTTTSTSPKTTTTSKSPETTTTSKSPETTTTSKSPEATTTSKSPETTTTSKSPETTTTSKSPETTTTSKSPETTTTSKSPSTTTTSKSPETTTTTSKSPETTTTSKSPETTTTSKSPETTTTSKSTETRTTSSSPSTTTTSKSPGTTTTTTTTSKSPGTTTTSKSPGTTTTSKSPETTTTSKSPETTTSKSPETTTTSKSPETTTSKSPETTTTSKSPETTTSKSPETTTTSKSPSTTTTSKSPETATTSKSPETTTTSKSPSTTTTSKSPETTTTSKSPETATTSKSPETTTTSKSPETATTSKSPETTTTSTSPKTTTTSKSPETTTTSKSPETTTTSKSPETTTTSTSPKTITTSNSTETRTSSSSPSTTTTSKLPGTATTSRSPSTTTTSKSPETTTTSKSPETTTTSKSPGTATTSKSPSTTTTSSSPGTTTTSSSQGTTATSKSPGTTTTSTSTTIITIKSPKTTVSPVTTPLCPQNKVYTPCKSSCDETCQYMNDTCTLSLTRGCKPGCKCPDGTVFNGTQCVRPADCICVSDGKYYDPGSTWNSTCERCWCWNNSVICRAIRCTPLGHCPSDNFIALIPPGECCQTCVQRNVTACLPPKYRCTDGRCITKHWLCDGQKDCKDGGDERNCTGVSPCFVPLGLSNRSTPDNFFTASSSIDVYYRPGEGRLNNSHVIGRGSGAWCSASHDKTPYLQIYLGSVRKVTAISTQGHPLLHKWVTLFRLSYSLNGVTWTKTKKTFQANTNQSTVVTNKLPQPIITQYIRVYAEQWYIGACLRVELCDNGKCISRILLCDGDDDCGDDSDEVCETGTRSVKNSVVITAASVFLSSTSLCDGQQDCPGGDDEDHCPTSPSVTGPHTVTSAITTTKTSANMSTTQKATKMTSPKSESTAHVYTTKANTTRITTKMRSSSGAASTTMTSPTSETQTLPTQITTKLSSPRTTGTVRVVTLATTGGTIVPTNISNECRDECTCFMNCGGNIICPFNGLCSNCSCTNGTLMRANRCVVPMPPPCVKQCNYKGQIFKVGTTIKDGQCHACTCQRKPYTLDQSRVVCQRTCSLTCSEGFKLVIPGNTTECCKCQLLKSKLTFLIHLFS</sequence>
<feature type="disulfide bond" evidence="6">
    <location>
        <begin position="1989"/>
        <end position="2007"/>
    </location>
</feature>
<dbReference type="PROSITE" id="PS50184">
    <property type="entry name" value="VWFC_2"/>
    <property type="match status" value="1"/>
</dbReference>
<dbReference type="Proteomes" id="UP001163046">
    <property type="component" value="Unassembled WGS sequence"/>
</dbReference>
<dbReference type="InterPro" id="IPR001007">
    <property type="entry name" value="VWF_dom"/>
</dbReference>
<dbReference type="SUPFAM" id="SSF57603">
    <property type="entry name" value="FnI-like domain"/>
    <property type="match status" value="1"/>
</dbReference>
<dbReference type="GO" id="GO:0005615">
    <property type="term" value="C:extracellular space"/>
    <property type="evidence" value="ECO:0007669"/>
    <property type="project" value="TreeGrafter"/>
</dbReference>
<dbReference type="InterPro" id="IPR002919">
    <property type="entry name" value="TIL_dom"/>
</dbReference>
<feature type="compositionally biased region" description="Low complexity" evidence="7">
    <location>
        <begin position="2290"/>
        <end position="2312"/>
    </location>
</feature>
<evidence type="ECO:0008006" key="13">
    <source>
        <dbReference type="Google" id="ProtNLM"/>
    </source>
</evidence>
<dbReference type="PROSITE" id="PS01208">
    <property type="entry name" value="VWFC_1"/>
    <property type="match status" value="1"/>
</dbReference>
<dbReference type="Gene3D" id="2.60.120.260">
    <property type="entry name" value="Galactose-binding domain-like"/>
    <property type="match status" value="1"/>
</dbReference>
<evidence type="ECO:0000256" key="1">
    <source>
        <dbReference type="ARBA" id="ARBA00004239"/>
    </source>
</evidence>
<dbReference type="InterPro" id="IPR036084">
    <property type="entry name" value="Ser_inhib-like_sf"/>
</dbReference>
<dbReference type="PROSITE" id="PS50022">
    <property type="entry name" value="FA58C_3"/>
    <property type="match status" value="1"/>
</dbReference>
<gene>
    <name evidence="11" type="ORF">OS493_020649</name>
</gene>
<feature type="domain" description="F5/8 type C" evidence="8">
    <location>
        <begin position="2022"/>
        <end position="2168"/>
    </location>
</feature>
<dbReference type="InterPro" id="IPR050780">
    <property type="entry name" value="Mucin_vWF_Thrombospondin_sf"/>
</dbReference>
<dbReference type="SMART" id="SM00192">
    <property type="entry name" value="LDLa"/>
    <property type="match status" value="3"/>
</dbReference>
<dbReference type="Gene3D" id="2.40.128.620">
    <property type="match status" value="1"/>
</dbReference>
<evidence type="ECO:0000259" key="10">
    <source>
        <dbReference type="PROSITE" id="PS51233"/>
    </source>
</evidence>
<comment type="caution">
    <text evidence="11">The sequence shown here is derived from an EMBL/GenBank/DDBJ whole genome shotgun (WGS) entry which is preliminary data.</text>
</comment>
<dbReference type="Gene3D" id="4.10.400.10">
    <property type="entry name" value="Low-density Lipoprotein Receptor"/>
    <property type="match status" value="2"/>
</dbReference>
<protein>
    <recommendedName>
        <fullName evidence="13">Mucin-2-like</fullName>
    </recommendedName>
</protein>
<dbReference type="InterPro" id="IPR008979">
    <property type="entry name" value="Galactose-bd-like_sf"/>
</dbReference>
<feature type="disulfide bond" evidence="6">
    <location>
        <begin position="2166"/>
        <end position="2184"/>
    </location>
</feature>
<evidence type="ECO:0000256" key="6">
    <source>
        <dbReference type="PROSITE-ProRule" id="PRU00124"/>
    </source>
</evidence>
<organism evidence="11 12">
    <name type="scientific">Desmophyllum pertusum</name>
    <dbReference type="NCBI Taxonomy" id="174260"/>
    <lineage>
        <taxon>Eukaryota</taxon>
        <taxon>Metazoa</taxon>
        <taxon>Cnidaria</taxon>
        <taxon>Anthozoa</taxon>
        <taxon>Hexacorallia</taxon>
        <taxon>Scleractinia</taxon>
        <taxon>Caryophylliina</taxon>
        <taxon>Caryophylliidae</taxon>
        <taxon>Desmophyllum</taxon>
    </lineage>
</organism>
<dbReference type="PRINTS" id="PR00261">
    <property type="entry name" value="LDLRECEPTOR"/>
</dbReference>
<keyword evidence="12" id="KW-1185">Reference proteome</keyword>
<dbReference type="PROSITE" id="PS51233">
    <property type="entry name" value="VWFD"/>
    <property type="match status" value="2"/>
</dbReference>
<dbReference type="InterPro" id="IPR001846">
    <property type="entry name" value="VWF_type-D"/>
</dbReference>
<dbReference type="Pfam" id="PF00057">
    <property type="entry name" value="Ldl_recept_a"/>
    <property type="match status" value="1"/>
</dbReference>
<dbReference type="SUPFAM" id="SSF57424">
    <property type="entry name" value="LDL receptor-like module"/>
    <property type="match status" value="2"/>
</dbReference>
<name>A0A9W9Z0R1_9CNID</name>
<dbReference type="Pfam" id="PF23244">
    <property type="entry name" value="VWF"/>
    <property type="match status" value="1"/>
</dbReference>
<comment type="caution">
    <text evidence="6">Lacks conserved residue(s) required for the propagation of feature annotation.</text>
</comment>
<feature type="disulfide bond" evidence="6">
    <location>
        <begin position="1982"/>
        <end position="1994"/>
    </location>
</feature>
<dbReference type="SMART" id="SM00216">
    <property type="entry name" value="VWD"/>
    <property type="match status" value="2"/>
</dbReference>
<dbReference type="InterPro" id="IPR036055">
    <property type="entry name" value="LDL_receptor-like_sf"/>
</dbReference>
<dbReference type="InterPro" id="IPR000421">
    <property type="entry name" value="FA58C"/>
</dbReference>
<evidence type="ECO:0000256" key="5">
    <source>
        <dbReference type="ARBA" id="ARBA00023180"/>
    </source>
</evidence>
<dbReference type="Gene3D" id="2.10.25.10">
    <property type="entry name" value="Laminin"/>
    <property type="match status" value="4"/>
</dbReference>
<dbReference type="Pfam" id="PF08742">
    <property type="entry name" value="C8"/>
    <property type="match status" value="2"/>
</dbReference>
<evidence type="ECO:0000313" key="12">
    <source>
        <dbReference type="Proteomes" id="UP001163046"/>
    </source>
</evidence>
<dbReference type="InterPro" id="IPR014853">
    <property type="entry name" value="VWF/SSPO/ZAN-like_Cys-rich_dom"/>
</dbReference>